<sequence>MGLEDLRATAAAVAEDPGWSPDLHGLVDFSKAKLDLTANDVLRLALLMRRDGYRTNGWLAFAVGDTAAYGLVRMLSHWSRTTDRSRIFSGREEAERWLNGHVGHVPPGFGSGFNAVYETPIRNAG</sequence>
<keyword evidence="2" id="KW-1185">Reference proteome</keyword>
<organism evidence="1 2">
    <name type="scientific">Luteolibacter ambystomatis</name>
    <dbReference type="NCBI Taxonomy" id="2824561"/>
    <lineage>
        <taxon>Bacteria</taxon>
        <taxon>Pseudomonadati</taxon>
        <taxon>Verrucomicrobiota</taxon>
        <taxon>Verrucomicrobiia</taxon>
        <taxon>Verrucomicrobiales</taxon>
        <taxon>Verrucomicrobiaceae</taxon>
        <taxon>Luteolibacter</taxon>
    </lineage>
</organism>
<evidence type="ECO:0000313" key="1">
    <source>
        <dbReference type="EMBL" id="QUE52551.1"/>
    </source>
</evidence>
<evidence type="ECO:0000313" key="2">
    <source>
        <dbReference type="Proteomes" id="UP000676169"/>
    </source>
</evidence>
<reference evidence="1" key="1">
    <citation type="submission" date="2021-04" db="EMBL/GenBank/DDBJ databases">
        <title>Luteolibacter sp. 32A isolated from the skin of an Anderson's salamander (Ambystoma andersonii).</title>
        <authorList>
            <person name="Spergser J."/>
            <person name="Busse H.-J."/>
        </authorList>
    </citation>
    <scope>NUCLEOTIDE SEQUENCE</scope>
    <source>
        <strain evidence="1">32A</strain>
    </source>
</reference>
<dbReference type="Proteomes" id="UP000676169">
    <property type="component" value="Chromosome"/>
</dbReference>
<gene>
    <name evidence="1" type="ORF">KBB96_06560</name>
</gene>
<name>A0A975J218_9BACT</name>
<dbReference type="EMBL" id="CP073100">
    <property type="protein sequence ID" value="QUE52551.1"/>
    <property type="molecule type" value="Genomic_DNA"/>
</dbReference>
<accession>A0A975J218</accession>
<dbReference type="RefSeq" id="WP_211633755.1">
    <property type="nucleotide sequence ID" value="NZ_CP073100.1"/>
</dbReference>
<evidence type="ECO:0008006" key="3">
    <source>
        <dbReference type="Google" id="ProtNLM"/>
    </source>
</evidence>
<proteinExistence type="predicted"/>
<dbReference type="AlphaFoldDB" id="A0A975J218"/>
<dbReference type="KEGG" id="lamb:KBB96_06560"/>
<protein>
    <recommendedName>
        <fullName evidence="3">STAS/SEC14 domain-containing protein</fullName>
    </recommendedName>
</protein>